<evidence type="ECO:0000313" key="2">
    <source>
        <dbReference type="Proteomes" id="UP000822688"/>
    </source>
</evidence>
<name>A0A8T0HKM4_CERPU</name>
<keyword evidence="2" id="KW-1185">Reference proteome</keyword>
<comment type="caution">
    <text evidence="1">The sequence shown here is derived from an EMBL/GenBank/DDBJ whole genome shotgun (WGS) entry which is preliminary data.</text>
</comment>
<dbReference type="AlphaFoldDB" id="A0A8T0HKM4"/>
<accession>A0A8T0HKM4</accession>
<sequence length="121" mass="13779">MAFPARMAQRPIINGRIMNQPPLGEHFGQGTGTSVAHIGLNTQAFMQYNYQRSINTSSCIIPLTSGQYPQSDHGLKRRDHLIRTMRWTWATCCGFHIFRAKVRIEILLSKFLFANQVLSLT</sequence>
<organism evidence="1 2">
    <name type="scientific">Ceratodon purpureus</name>
    <name type="common">Fire moss</name>
    <name type="synonym">Dicranum purpureum</name>
    <dbReference type="NCBI Taxonomy" id="3225"/>
    <lineage>
        <taxon>Eukaryota</taxon>
        <taxon>Viridiplantae</taxon>
        <taxon>Streptophyta</taxon>
        <taxon>Embryophyta</taxon>
        <taxon>Bryophyta</taxon>
        <taxon>Bryophytina</taxon>
        <taxon>Bryopsida</taxon>
        <taxon>Dicranidae</taxon>
        <taxon>Pseudoditrichales</taxon>
        <taxon>Ditrichaceae</taxon>
        <taxon>Ceratodon</taxon>
    </lineage>
</organism>
<dbReference type="Proteomes" id="UP000822688">
    <property type="component" value="Chromosome V"/>
</dbReference>
<protein>
    <submittedName>
        <fullName evidence="1">Uncharacterized protein</fullName>
    </submittedName>
</protein>
<dbReference type="EMBL" id="CM026426">
    <property type="protein sequence ID" value="KAG0571370.1"/>
    <property type="molecule type" value="Genomic_DNA"/>
</dbReference>
<evidence type="ECO:0000313" key="1">
    <source>
        <dbReference type="EMBL" id="KAG0571370.1"/>
    </source>
</evidence>
<proteinExistence type="predicted"/>
<gene>
    <name evidence="1" type="ORF">KC19_VG006200</name>
</gene>
<reference evidence="1" key="1">
    <citation type="submission" date="2020-06" db="EMBL/GenBank/DDBJ databases">
        <title>WGS assembly of Ceratodon purpureus strain R40.</title>
        <authorList>
            <person name="Carey S.B."/>
            <person name="Jenkins J."/>
            <person name="Shu S."/>
            <person name="Lovell J.T."/>
            <person name="Sreedasyam A."/>
            <person name="Maumus F."/>
            <person name="Tiley G.P."/>
            <person name="Fernandez-Pozo N."/>
            <person name="Barry K."/>
            <person name="Chen C."/>
            <person name="Wang M."/>
            <person name="Lipzen A."/>
            <person name="Daum C."/>
            <person name="Saski C.A."/>
            <person name="Payton A.C."/>
            <person name="Mcbreen J.C."/>
            <person name="Conrad R.E."/>
            <person name="Kollar L.M."/>
            <person name="Olsson S."/>
            <person name="Huttunen S."/>
            <person name="Landis J.B."/>
            <person name="Wickett N.J."/>
            <person name="Johnson M.G."/>
            <person name="Rensing S.A."/>
            <person name="Grimwood J."/>
            <person name="Schmutz J."/>
            <person name="Mcdaniel S.F."/>
        </authorList>
    </citation>
    <scope>NUCLEOTIDE SEQUENCE</scope>
    <source>
        <strain evidence="1">R40</strain>
    </source>
</reference>